<comment type="caution">
    <text evidence="1">The sequence shown here is derived from an EMBL/GenBank/DDBJ whole genome shotgun (WGS) entry which is preliminary data.</text>
</comment>
<organism evidence="1 2">
    <name type="scientific">Tumidithrix elongata BACA0141</name>
    <dbReference type="NCBI Taxonomy" id="2716417"/>
    <lineage>
        <taxon>Bacteria</taxon>
        <taxon>Bacillati</taxon>
        <taxon>Cyanobacteriota</taxon>
        <taxon>Cyanophyceae</taxon>
        <taxon>Pseudanabaenales</taxon>
        <taxon>Pseudanabaenaceae</taxon>
        <taxon>Tumidithrix</taxon>
        <taxon>Tumidithrix elongata</taxon>
    </lineage>
</organism>
<evidence type="ECO:0000313" key="2">
    <source>
        <dbReference type="Proteomes" id="UP001333818"/>
    </source>
</evidence>
<evidence type="ECO:0000313" key="1">
    <source>
        <dbReference type="EMBL" id="MEE3715236.1"/>
    </source>
</evidence>
<keyword evidence="2" id="KW-1185">Reference proteome</keyword>
<dbReference type="RefSeq" id="WP_330481659.1">
    <property type="nucleotide sequence ID" value="NZ_JAZBJZ010000002.1"/>
</dbReference>
<name>A0AAW9PXD3_9CYAN</name>
<dbReference type="EMBL" id="JAZBJZ010000002">
    <property type="protein sequence ID" value="MEE3715236.1"/>
    <property type="molecule type" value="Genomic_DNA"/>
</dbReference>
<gene>
    <name evidence="1" type="ORF">V2H45_00595</name>
</gene>
<accession>A0AAW9PXD3</accession>
<dbReference type="InterPro" id="IPR031975">
    <property type="entry name" value="Pilin_GH"/>
</dbReference>
<dbReference type="Proteomes" id="UP001333818">
    <property type="component" value="Unassembled WGS sequence"/>
</dbReference>
<dbReference type="AlphaFoldDB" id="A0AAW9PXD3"/>
<protein>
    <submittedName>
        <fullName evidence="1">Type IV pilin-like G/H family protein</fullName>
    </submittedName>
</protein>
<proteinExistence type="predicted"/>
<dbReference type="Pfam" id="PF16734">
    <property type="entry name" value="Pilin_GH"/>
    <property type="match status" value="1"/>
</dbReference>
<sequence>MILNQAQNNFYKNYRTFSNSIFNHQLGSSIQSETDDYKYSIHATENVAFSYGIPKKPSLRRQVGAVFVVPVSKNHPEVVKGILPTASIFYAADLPGVTKLPDPFLQEGIPTCSKGTQIVQN</sequence>
<reference evidence="1" key="1">
    <citation type="submission" date="2024-01" db="EMBL/GenBank/DDBJ databases">
        <title>Bank of Algae and Cyanobacteria of the Azores (BACA) strain genomes.</title>
        <authorList>
            <person name="Luz R."/>
            <person name="Cordeiro R."/>
            <person name="Fonseca A."/>
            <person name="Goncalves V."/>
        </authorList>
    </citation>
    <scope>NUCLEOTIDE SEQUENCE</scope>
    <source>
        <strain evidence="1">BACA0141</strain>
    </source>
</reference>